<sequence>MSQDIPLEALRCKTKATDWSSCVKWKSDSIVCRGNGGLLFHWSGSLESLDFGRQSLDCRHRPCVLLEENREIPLCHLIGAVPWLVRCATIRLGFYLLRQGPLHILWPAAVIAVTQVPSSASGEKSTHRTHIQFPTMATKSPEASENHLHFFLKNHRP</sequence>
<dbReference type="Proteomes" id="UP001234178">
    <property type="component" value="Unassembled WGS sequence"/>
</dbReference>
<name>A0ABR0ATD3_9CRUS</name>
<evidence type="ECO:0000313" key="1">
    <source>
        <dbReference type="EMBL" id="KAK4028366.1"/>
    </source>
</evidence>
<dbReference type="EMBL" id="JAOYFB010000038">
    <property type="protein sequence ID" value="KAK4028366.1"/>
    <property type="molecule type" value="Genomic_DNA"/>
</dbReference>
<comment type="caution">
    <text evidence="1">The sequence shown here is derived from an EMBL/GenBank/DDBJ whole genome shotgun (WGS) entry which is preliminary data.</text>
</comment>
<keyword evidence="2" id="KW-1185">Reference proteome</keyword>
<reference evidence="1 2" key="1">
    <citation type="journal article" date="2023" name="Nucleic Acids Res.">
        <title>The hologenome of Daphnia magna reveals possible DNA methylation and microbiome-mediated evolution of the host genome.</title>
        <authorList>
            <person name="Chaturvedi A."/>
            <person name="Li X."/>
            <person name="Dhandapani V."/>
            <person name="Marshall H."/>
            <person name="Kissane S."/>
            <person name="Cuenca-Cambronero M."/>
            <person name="Asole G."/>
            <person name="Calvet F."/>
            <person name="Ruiz-Romero M."/>
            <person name="Marangio P."/>
            <person name="Guigo R."/>
            <person name="Rago D."/>
            <person name="Mirbahai L."/>
            <person name="Eastwood N."/>
            <person name="Colbourne J.K."/>
            <person name="Zhou J."/>
            <person name="Mallon E."/>
            <person name="Orsini L."/>
        </authorList>
    </citation>
    <scope>NUCLEOTIDE SEQUENCE [LARGE SCALE GENOMIC DNA]</scope>
    <source>
        <strain evidence="1">LRV0_1</strain>
    </source>
</reference>
<accession>A0ABR0ATD3</accession>
<protein>
    <submittedName>
        <fullName evidence="1">Uncharacterized protein</fullName>
    </submittedName>
</protein>
<organism evidence="1 2">
    <name type="scientific">Daphnia magna</name>
    <dbReference type="NCBI Taxonomy" id="35525"/>
    <lineage>
        <taxon>Eukaryota</taxon>
        <taxon>Metazoa</taxon>
        <taxon>Ecdysozoa</taxon>
        <taxon>Arthropoda</taxon>
        <taxon>Crustacea</taxon>
        <taxon>Branchiopoda</taxon>
        <taxon>Diplostraca</taxon>
        <taxon>Cladocera</taxon>
        <taxon>Anomopoda</taxon>
        <taxon>Daphniidae</taxon>
        <taxon>Daphnia</taxon>
    </lineage>
</organism>
<evidence type="ECO:0000313" key="2">
    <source>
        <dbReference type="Proteomes" id="UP001234178"/>
    </source>
</evidence>
<proteinExistence type="predicted"/>
<gene>
    <name evidence="1" type="ORF">OUZ56_017646</name>
</gene>